<keyword evidence="5" id="KW-1185">Reference proteome</keyword>
<organism evidence="4 5">
    <name type="scientific">Cellulomonas chitinilytica</name>
    <dbReference type="NCBI Taxonomy" id="398759"/>
    <lineage>
        <taxon>Bacteria</taxon>
        <taxon>Bacillati</taxon>
        <taxon>Actinomycetota</taxon>
        <taxon>Actinomycetes</taxon>
        <taxon>Micrococcales</taxon>
        <taxon>Cellulomonadaceae</taxon>
        <taxon>Cellulomonas</taxon>
    </lineage>
</organism>
<gene>
    <name evidence="4" type="ORF">Cch01nite_19920</name>
</gene>
<dbReference type="CDD" id="cd18793">
    <property type="entry name" value="SF2_C_SNF"/>
    <property type="match status" value="1"/>
</dbReference>
<dbReference type="InterPro" id="IPR027417">
    <property type="entry name" value="P-loop_NTPase"/>
</dbReference>
<feature type="domain" description="Helicase C-terminal" evidence="3">
    <location>
        <begin position="691"/>
        <end position="863"/>
    </location>
</feature>
<dbReference type="Gene3D" id="3.40.50.10810">
    <property type="entry name" value="Tandem AAA-ATPase domain"/>
    <property type="match status" value="2"/>
</dbReference>
<name>A0A919P3L1_9CELL</name>
<evidence type="ECO:0000259" key="3">
    <source>
        <dbReference type="PROSITE" id="PS51194"/>
    </source>
</evidence>
<dbReference type="Gene3D" id="3.40.50.300">
    <property type="entry name" value="P-loop containing nucleotide triphosphate hydrolases"/>
    <property type="match status" value="1"/>
</dbReference>
<dbReference type="PROSITE" id="PS51192">
    <property type="entry name" value="HELICASE_ATP_BIND_1"/>
    <property type="match status" value="1"/>
</dbReference>
<dbReference type="Pfam" id="PF00176">
    <property type="entry name" value="SNF2-rel_dom"/>
    <property type="match status" value="1"/>
</dbReference>
<dbReference type="PROSITE" id="PS51194">
    <property type="entry name" value="HELICASE_CTER"/>
    <property type="match status" value="1"/>
</dbReference>
<dbReference type="CDD" id="cd09178">
    <property type="entry name" value="PLDc_N_Snf2_like"/>
    <property type="match status" value="1"/>
</dbReference>
<dbReference type="Pfam" id="PF13091">
    <property type="entry name" value="PLDc_2"/>
    <property type="match status" value="1"/>
</dbReference>
<dbReference type="SUPFAM" id="SSF56024">
    <property type="entry name" value="Phospholipase D/nuclease"/>
    <property type="match status" value="1"/>
</dbReference>
<accession>A0A919P3L1</accession>
<dbReference type="SUPFAM" id="SSF52540">
    <property type="entry name" value="P-loop containing nucleoside triphosphate hydrolases"/>
    <property type="match status" value="1"/>
</dbReference>
<dbReference type="InterPro" id="IPR014001">
    <property type="entry name" value="Helicase_ATP-bd"/>
</dbReference>
<dbReference type="GO" id="GO:0005524">
    <property type="term" value="F:ATP binding"/>
    <property type="evidence" value="ECO:0007669"/>
    <property type="project" value="InterPro"/>
</dbReference>
<evidence type="ECO:0000313" key="4">
    <source>
        <dbReference type="EMBL" id="GIG21268.1"/>
    </source>
</evidence>
<dbReference type="Pfam" id="PF00271">
    <property type="entry name" value="Helicase_C"/>
    <property type="match status" value="1"/>
</dbReference>
<evidence type="ECO:0000313" key="5">
    <source>
        <dbReference type="Proteomes" id="UP000632740"/>
    </source>
</evidence>
<dbReference type="AlphaFoldDB" id="A0A919P3L1"/>
<evidence type="ECO:0000259" key="2">
    <source>
        <dbReference type="PROSITE" id="PS51192"/>
    </source>
</evidence>
<dbReference type="Gene3D" id="3.30.870.10">
    <property type="entry name" value="Endonuclease Chain A"/>
    <property type="match status" value="1"/>
</dbReference>
<dbReference type="InterPro" id="IPR025202">
    <property type="entry name" value="PLD-like_dom"/>
</dbReference>
<dbReference type="InterPro" id="IPR000330">
    <property type="entry name" value="SNF2_N"/>
</dbReference>
<dbReference type="SMART" id="SM00487">
    <property type="entry name" value="DEXDc"/>
    <property type="match status" value="1"/>
</dbReference>
<dbReference type="EMBL" id="BONK01000006">
    <property type="protein sequence ID" value="GIG21268.1"/>
    <property type="molecule type" value="Genomic_DNA"/>
</dbReference>
<dbReference type="InterPro" id="IPR049730">
    <property type="entry name" value="SNF2/RAD54-like_C"/>
</dbReference>
<comment type="caution">
    <text evidence="4">The sequence shown here is derived from an EMBL/GenBank/DDBJ whole genome shotgun (WGS) entry which is preliminary data.</text>
</comment>
<dbReference type="PANTHER" id="PTHR45766:SF6">
    <property type="entry name" value="SWI_SNF-RELATED MATRIX-ASSOCIATED ACTIN-DEPENDENT REGULATOR OF CHROMATIN SUBFAMILY A-LIKE PROTEIN 1"/>
    <property type="match status" value="1"/>
</dbReference>
<protein>
    <recommendedName>
        <fullName evidence="6">NgoFVII family restriction endonuclease</fullName>
    </recommendedName>
</protein>
<dbReference type="InterPro" id="IPR001650">
    <property type="entry name" value="Helicase_C-like"/>
</dbReference>
<dbReference type="SMART" id="SM00490">
    <property type="entry name" value="HELICc"/>
    <property type="match status" value="1"/>
</dbReference>
<dbReference type="Proteomes" id="UP000632740">
    <property type="component" value="Unassembled WGS sequence"/>
</dbReference>
<dbReference type="GO" id="GO:0016787">
    <property type="term" value="F:hydrolase activity"/>
    <property type="evidence" value="ECO:0007669"/>
    <property type="project" value="UniProtKB-KW"/>
</dbReference>
<evidence type="ECO:0000256" key="1">
    <source>
        <dbReference type="ARBA" id="ARBA00022801"/>
    </source>
</evidence>
<keyword evidence="1" id="KW-0378">Hydrolase</keyword>
<dbReference type="RefSeq" id="WP_203752513.1">
    <property type="nucleotide sequence ID" value="NZ_BONK01000006.1"/>
</dbReference>
<proteinExistence type="predicted"/>
<feature type="domain" description="Helicase ATP-binding" evidence="2">
    <location>
        <begin position="272"/>
        <end position="409"/>
    </location>
</feature>
<dbReference type="PANTHER" id="PTHR45766">
    <property type="entry name" value="DNA ANNEALING HELICASE AND ENDONUCLEASE ZRANB3 FAMILY MEMBER"/>
    <property type="match status" value="1"/>
</dbReference>
<sequence>MTRIFDNIDADLGPHLIETFGASERMDAAVGYFNLRGWATFADAVDASAVSDEPVMRVLVGMTLADPDEQLLRALQDDLEGTDEDEGIDGDVARARRQAAVMKFRTQLMRGIPNAHDQHSLRRLRQHLADGRVKIKLFTRRPLHGKTYLCHRQDANLPIVGFVGSSNLTMSGLRHNYELNVDVLDFDAAKKLDAWFIARWEDKFSIDITADLISLIDESWAGEDPLTPYEVFLKVCWHLSRDVREGLIEYSLPPSMREKLLEYQVNAVQTLARRIVTRGGTMLGDVVGLGKTLTAVAAALMLREEYGYSTLVLCPKNLVKMWQEHLDAYDVPGRVVSYTQAHRDLPDMRAYQLVICDESHTLRSDKRRDYVAIKDYIENAGSKVLLLTATPYNIRFTDVANQLGLYIDDDDDLGLQPLSAMLLDPRLAEQVDFKTNTLLAFRRSEQADDWKRLMSEHLVRRTRSFVRNNYARTDAENGRDYLLYPDGSRFYFPERTPKPIDHSFGVDDPASVMASDNTLNTIDGLRLPRYNLGAYVNPKSQRTTEETDLVERLQRASGHLTGFIRTGLYKRLSSCGHSYVLSVTRHLARNDMWLYAIANDLPLPVGTVLDAMFNSAQDDESEADEGDRSLGNGKADYEALRQRNPSSVTWVRAGIFKRALATDIQLDSDELRDLLSTYGEWTVGADSKIAALVELVSKTHADEKVLVFTEYKDTAEYVARALRAAHVDKVSLVTGDTEDPTSAVRAFAPISNRKPNDEAKIELGETAQNRVLIATDVLSEGQNLQDAHIVVNYDLPWAIIRLIQRAGRVDRVGQKAEEILIYSFFHESVENVISLRQRIKDRLAANAEAFGSDEVFFGTEDETRAIEDLYNGKLDETEVDTEVDASSLAYEVWSRAENETPEIAHKVTELPDLVHATRASTAADDLSGVACYVRTENGTDGFGFASKSGDQRLLTGHEALRVFRAEVNTPSMELRVDHFELTAALARGPLAKPTTIEGRLRGIRKRVWSRLNGNFVSLNPGVGDALEALFRRPLTRDAERRLKSALATRANDDDLADLVALLHRDNRLIIPDTAGSDPIRIVCTMGVSE</sequence>
<reference evidence="4" key="1">
    <citation type="submission" date="2021-01" db="EMBL/GenBank/DDBJ databases">
        <title>Whole genome shotgun sequence of Cellulomonas chitinilytica NBRC 110799.</title>
        <authorList>
            <person name="Komaki H."/>
            <person name="Tamura T."/>
        </authorList>
    </citation>
    <scope>NUCLEOTIDE SEQUENCE</scope>
    <source>
        <strain evidence="4">NBRC 110799</strain>
    </source>
</reference>
<dbReference type="InterPro" id="IPR038718">
    <property type="entry name" value="SNF2-like_sf"/>
</dbReference>
<evidence type="ECO:0008006" key="6">
    <source>
        <dbReference type="Google" id="ProtNLM"/>
    </source>
</evidence>